<gene>
    <name evidence="1" type="ORF">ES288_D11G202100v1</name>
</gene>
<evidence type="ECO:0000313" key="1">
    <source>
        <dbReference type="EMBL" id="TYG45778.1"/>
    </source>
</evidence>
<dbReference type="AlphaFoldDB" id="A0A5D2AMT5"/>
<accession>A0A5D2AMT5</accession>
<proteinExistence type="predicted"/>
<dbReference type="EMBL" id="CM017711">
    <property type="protein sequence ID" value="TYG45778.1"/>
    <property type="molecule type" value="Genomic_DNA"/>
</dbReference>
<organism evidence="1 2">
    <name type="scientific">Gossypium darwinii</name>
    <name type="common">Darwin's cotton</name>
    <name type="synonym">Gossypium barbadense var. darwinii</name>
    <dbReference type="NCBI Taxonomy" id="34276"/>
    <lineage>
        <taxon>Eukaryota</taxon>
        <taxon>Viridiplantae</taxon>
        <taxon>Streptophyta</taxon>
        <taxon>Embryophyta</taxon>
        <taxon>Tracheophyta</taxon>
        <taxon>Spermatophyta</taxon>
        <taxon>Magnoliopsida</taxon>
        <taxon>eudicotyledons</taxon>
        <taxon>Gunneridae</taxon>
        <taxon>Pentapetalae</taxon>
        <taxon>rosids</taxon>
        <taxon>malvids</taxon>
        <taxon>Malvales</taxon>
        <taxon>Malvaceae</taxon>
        <taxon>Malvoideae</taxon>
        <taxon>Gossypium</taxon>
    </lineage>
</organism>
<evidence type="ECO:0000313" key="2">
    <source>
        <dbReference type="Proteomes" id="UP000323506"/>
    </source>
</evidence>
<dbReference type="Proteomes" id="UP000323506">
    <property type="component" value="Chromosome D11"/>
</dbReference>
<sequence>MGCRIGPPRYKSSLKTPKLTCSLFYVLDDGTTVDLSFSADFSFRITVRASPSTHTSLKPSSFLKHALASAVVGSGMFFHCCTTAPRMRWLTSYTPICWLS</sequence>
<keyword evidence="2" id="KW-1185">Reference proteome</keyword>
<name>A0A5D2AMT5_GOSDA</name>
<protein>
    <submittedName>
        <fullName evidence="1">Uncharacterized protein</fullName>
    </submittedName>
</protein>
<reference evidence="1 2" key="1">
    <citation type="submission" date="2019-06" db="EMBL/GenBank/DDBJ databases">
        <title>WGS assembly of Gossypium darwinii.</title>
        <authorList>
            <person name="Chen Z.J."/>
            <person name="Sreedasyam A."/>
            <person name="Ando A."/>
            <person name="Song Q."/>
            <person name="De L."/>
            <person name="Hulse-Kemp A."/>
            <person name="Ding M."/>
            <person name="Ye W."/>
            <person name="Kirkbride R."/>
            <person name="Jenkins J."/>
            <person name="Plott C."/>
            <person name="Lovell J."/>
            <person name="Lin Y.-M."/>
            <person name="Vaughn R."/>
            <person name="Liu B."/>
            <person name="Li W."/>
            <person name="Simpson S."/>
            <person name="Scheffler B."/>
            <person name="Saski C."/>
            <person name="Grover C."/>
            <person name="Hu G."/>
            <person name="Conover J."/>
            <person name="Carlson J."/>
            <person name="Shu S."/>
            <person name="Boston L."/>
            <person name="Williams M."/>
            <person name="Peterson D."/>
            <person name="Mcgee K."/>
            <person name="Jones D."/>
            <person name="Wendel J."/>
            <person name="Stelly D."/>
            <person name="Grimwood J."/>
            <person name="Schmutz J."/>
        </authorList>
    </citation>
    <scope>NUCLEOTIDE SEQUENCE [LARGE SCALE GENOMIC DNA]</scope>
    <source>
        <strain evidence="1">1808015.09</strain>
    </source>
</reference>